<dbReference type="CDD" id="cd06170">
    <property type="entry name" value="LuxR_C_like"/>
    <property type="match status" value="1"/>
</dbReference>
<dbReference type="CDD" id="cd00077">
    <property type="entry name" value="HDc"/>
    <property type="match status" value="2"/>
</dbReference>
<evidence type="ECO:0000259" key="1">
    <source>
        <dbReference type="PROSITE" id="PS50043"/>
    </source>
</evidence>
<feature type="domain" description="HTH luxR-type" evidence="1">
    <location>
        <begin position="446"/>
        <end position="512"/>
    </location>
</feature>
<dbReference type="Proteomes" id="UP001275440">
    <property type="component" value="Unassembled WGS sequence"/>
</dbReference>
<dbReference type="InterPro" id="IPR037522">
    <property type="entry name" value="HD_GYP_dom"/>
</dbReference>
<dbReference type="PRINTS" id="PR00038">
    <property type="entry name" value="HTHLUXR"/>
</dbReference>
<sequence>MAPHGDGPRRAELVAALSLAIDLGLGQPMEHMLRSALIATRIADRMGLSPEQRAVVYYANLVAWIGCHADSHELARMFGDDIAFRADTYSVDMTGLPFLRLLLSHAGRGLPQAERSLRVAAFLFTARRQMSDLIRSHCGSATVLSDRIGLDPQVGAMLAFTFERWDGAGLPAGASGDTIPVEMHIVHLADVAEVHLRTGGPMQAVAMAQARSGTQFCPRVVRTFDAAAAEITAGVLEEDAWSAALAQAPDRHYILSGPELDELLRAMADFVDLKCPFLLGHSRQVADLAAAAGRHRGLSGADVELLYRAGLVHGLGRMGVPNQIWEKPGPLTTAEWERVRLYPYLTGRILSRVGGLESVVALAQTHRERLDGSGYPNGLRGADLSVPARILAAAETYQRLREPRPHRQALTAEDAAARMRRDAGAGRFDTEAVEAVLAAAGHRTKRRAPWPAGLTGREVEVLRLVALGHSNRQIATELNITPKTARNHIEHLYTKLGVHNRTQAGLAAIDLGLTR</sequence>
<evidence type="ECO:0000313" key="3">
    <source>
        <dbReference type="EMBL" id="MDV2476187.1"/>
    </source>
</evidence>
<comment type="caution">
    <text evidence="3">The sequence shown here is derived from an EMBL/GenBank/DDBJ whole genome shotgun (WGS) entry which is preliminary data.</text>
</comment>
<dbReference type="InterPro" id="IPR052020">
    <property type="entry name" value="Cyclic_di-GMP/3'3'-cGAMP_PDE"/>
</dbReference>
<gene>
    <name evidence="3" type="ORF">F8M49_14060</name>
</gene>
<dbReference type="EMBL" id="WBMO01000001">
    <property type="protein sequence ID" value="MDV2476187.1"/>
    <property type="molecule type" value="Genomic_DNA"/>
</dbReference>
<dbReference type="InterPro" id="IPR000792">
    <property type="entry name" value="Tscrpt_reg_LuxR_C"/>
</dbReference>
<reference evidence="3 4" key="1">
    <citation type="submission" date="2019-10" db="EMBL/GenBank/DDBJ databases">
        <title>Draft Genome Assembly of Rhodococcus zopfii DSM44189.</title>
        <authorList>
            <person name="Sutton J.M."/>
            <person name="Akob D.M."/>
            <person name="Bushman T.J."/>
        </authorList>
    </citation>
    <scope>NUCLEOTIDE SEQUENCE [LARGE SCALE GENOMIC DNA]</scope>
    <source>
        <strain evidence="3 4">DSM 44189</strain>
    </source>
</reference>
<dbReference type="SUPFAM" id="SSF46894">
    <property type="entry name" value="C-terminal effector domain of the bipartite response regulators"/>
    <property type="match status" value="1"/>
</dbReference>
<dbReference type="Pfam" id="PF00196">
    <property type="entry name" value="GerE"/>
    <property type="match status" value="1"/>
</dbReference>
<name>A0ABU3WQB1_9NOCA</name>
<keyword evidence="4" id="KW-1185">Reference proteome</keyword>
<protein>
    <submittedName>
        <fullName evidence="3">HD domain-containing protein</fullName>
    </submittedName>
</protein>
<dbReference type="Gene3D" id="1.10.10.10">
    <property type="entry name" value="Winged helix-like DNA-binding domain superfamily/Winged helix DNA-binding domain"/>
    <property type="match status" value="1"/>
</dbReference>
<dbReference type="Pfam" id="PF13487">
    <property type="entry name" value="HD_5"/>
    <property type="match status" value="1"/>
</dbReference>
<dbReference type="InterPro" id="IPR016032">
    <property type="entry name" value="Sig_transdc_resp-reg_C-effctor"/>
</dbReference>
<feature type="domain" description="HD-GYP" evidence="2">
    <location>
        <begin position="256"/>
        <end position="452"/>
    </location>
</feature>
<dbReference type="InterPro" id="IPR003607">
    <property type="entry name" value="HD/PDEase_dom"/>
</dbReference>
<dbReference type="InterPro" id="IPR036388">
    <property type="entry name" value="WH-like_DNA-bd_sf"/>
</dbReference>
<dbReference type="SMART" id="SM00421">
    <property type="entry name" value="HTH_LUXR"/>
    <property type="match status" value="1"/>
</dbReference>
<evidence type="ECO:0000259" key="2">
    <source>
        <dbReference type="PROSITE" id="PS51832"/>
    </source>
</evidence>
<dbReference type="PROSITE" id="PS50043">
    <property type="entry name" value="HTH_LUXR_2"/>
    <property type="match status" value="1"/>
</dbReference>
<organism evidence="3 4">
    <name type="scientific">Rhodococcus zopfii</name>
    <dbReference type="NCBI Taxonomy" id="43772"/>
    <lineage>
        <taxon>Bacteria</taxon>
        <taxon>Bacillati</taxon>
        <taxon>Actinomycetota</taxon>
        <taxon>Actinomycetes</taxon>
        <taxon>Mycobacteriales</taxon>
        <taxon>Nocardiaceae</taxon>
        <taxon>Rhodococcus</taxon>
    </lineage>
</organism>
<evidence type="ECO:0000313" key="4">
    <source>
        <dbReference type="Proteomes" id="UP001275440"/>
    </source>
</evidence>
<dbReference type="SUPFAM" id="SSF109604">
    <property type="entry name" value="HD-domain/PDEase-like"/>
    <property type="match status" value="2"/>
</dbReference>
<accession>A0ABU3WQB1</accession>
<proteinExistence type="predicted"/>
<dbReference type="PROSITE" id="PS51832">
    <property type="entry name" value="HD_GYP"/>
    <property type="match status" value="1"/>
</dbReference>
<dbReference type="PANTHER" id="PTHR45228:SF4">
    <property type="entry name" value="LIPOPROTEIN"/>
    <property type="match status" value="1"/>
</dbReference>
<dbReference type="Gene3D" id="1.10.3210.10">
    <property type="entry name" value="Hypothetical protein af1432"/>
    <property type="match status" value="2"/>
</dbReference>
<dbReference type="SMART" id="SM00471">
    <property type="entry name" value="HDc"/>
    <property type="match status" value="1"/>
</dbReference>
<dbReference type="PANTHER" id="PTHR45228">
    <property type="entry name" value="CYCLIC DI-GMP PHOSPHODIESTERASE TM_0186-RELATED"/>
    <property type="match status" value="1"/>
</dbReference>